<sequence length="127" mass="14916">DYLLFVSNRNLFLEIVIQLYERCLQKLMEEVNKRAIRQNWSFLIQNIDIISLTDCLREDDTLTNDMCEQIEVERTTRDKIAKFLSIIMRRGPHAFDKLVQGLKKTDQTFIAEKLLQSVHNTPVQASS</sequence>
<reference evidence="2" key="1">
    <citation type="journal article" date="2021" name="Genome Biol. Evol.">
        <title>A High-Quality Reference Genome for a Parasitic Bivalve with Doubly Uniparental Inheritance (Bivalvia: Unionida).</title>
        <authorList>
            <person name="Smith C.H."/>
        </authorList>
    </citation>
    <scope>NUCLEOTIDE SEQUENCE</scope>
    <source>
        <strain evidence="2">CHS0354</strain>
    </source>
</reference>
<reference evidence="2" key="2">
    <citation type="journal article" date="2021" name="Genome Biol. Evol.">
        <title>Developing a high-quality reference genome for a parasitic bivalve with doubly uniparental inheritance (Bivalvia: Unionida).</title>
        <authorList>
            <person name="Smith C.H."/>
        </authorList>
    </citation>
    <scope>NUCLEOTIDE SEQUENCE</scope>
    <source>
        <strain evidence="2">CHS0354</strain>
        <tissue evidence="2">Mantle</tissue>
    </source>
</reference>
<dbReference type="SUPFAM" id="SSF47986">
    <property type="entry name" value="DEATH domain"/>
    <property type="match status" value="1"/>
</dbReference>
<evidence type="ECO:0000313" key="2">
    <source>
        <dbReference type="EMBL" id="KAK3608139.1"/>
    </source>
</evidence>
<dbReference type="PANTHER" id="PTHR15034:SF5">
    <property type="entry name" value="DEATH DOMAIN-CONTAINING PROTEIN CRADD"/>
    <property type="match status" value="1"/>
</dbReference>
<gene>
    <name evidence="2" type="ORF">CHS0354_004795</name>
</gene>
<dbReference type="PROSITE" id="PS50209">
    <property type="entry name" value="CARD"/>
    <property type="match status" value="1"/>
</dbReference>
<dbReference type="InterPro" id="IPR037939">
    <property type="entry name" value="CRADD"/>
</dbReference>
<dbReference type="InterPro" id="IPR011029">
    <property type="entry name" value="DEATH-like_dom_sf"/>
</dbReference>
<feature type="domain" description="CARD" evidence="1">
    <location>
        <begin position="28"/>
        <end position="117"/>
    </location>
</feature>
<reference evidence="2" key="3">
    <citation type="submission" date="2023-05" db="EMBL/GenBank/DDBJ databases">
        <authorList>
            <person name="Smith C.H."/>
        </authorList>
    </citation>
    <scope>NUCLEOTIDE SEQUENCE</scope>
    <source>
        <strain evidence="2">CHS0354</strain>
        <tissue evidence="2">Mantle</tissue>
    </source>
</reference>
<dbReference type="Proteomes" id="UP001195483">
    <property type="component" value="Unassembled WGS sequence"/>
</dbReference>
<protein>
    <recommendedName>
        <fullName evidence="1">CARD domain-containing protein</fullName>
    </recommendedName>
</protein>
<dbReference type="Pfam" id="PF00619">
    <property type="entry name" value="CARD"/>
    <property type="match status" value="1"/>
</dbReference>
<dbReference type="AlphaFoldDB" id="A0AAE0TD46"/>
<dbReference type="CDD" id="cd01671">
    <property type="entry name" value="CARD"/>
    <property type="match status" value="1"/>
</dbReference>
<dbReference type="PANTHER" id="PTHR15034">
    <property type="entry name" value="DEATH DOMAIN-CONTAINING PROTEIN CRADD"/>
    <property type="match status" value="1"/>
</dbReference>
<evidence type="ECO:0000259" key="1">
    <source>
        <dbReference type="PROSITE" id="PS50209"/>
    </source>
</evidence>
<dbReference type="GO" id="GO:0002020">
    <property type="term" value="F:protease binding"/>
    <property type="evidence" value="ECO:0007669"/>
    <property type="project" value="InterPro"/>
</dbReference>
<dbReference type="GO" id="GO:0042981">
    <property type="term" value="P:regulation of apoptotic process"/>
    <property type="evidence" value="ECO:0007669"/>
    <property type="project" value="InterPro"/>
</dbReference>
<evidence type="ECO:0000313" key="3">
    <source>
        <dbReference type="Proteomes" id="UP001195483"/>
    </source>
</evidence>
<proteinExistence type="predicted"/>
<dbReference type="Gene3D" id="1.10.533.10">
    <property type="entry name" value="Death Domain, Fas"/>
    <property type="match status" value="1"/>
</dbReference>
<feature type="non-terminal residue" evidence="2">
    <location>
        <position position="127"/>
    </location>
</feature>
<dbReference type="EMBL" id="JAEAOA010000353">
    <property type="protein sequence ID" value="KAK3608139.1"/>
    <property type="molecule type" value="Genomic_DNA"/>
</dbReference>
<comment type="caution">
    <text evidence="2">The sequence shown here is derived from an EMBL/GenBank/DDBJ whole genome shotgun (WGS) entry which is preliminary data.</text>
</comment>
<keyword evidence="3" id="KW-1185">Reference proteome</keyword>
<organism evidence="2 3">
    <name type="scientific">Potamilus streckersoni</name>
    <dbReference type="NCBI Taxonomy" id="2493646"/>
    <lineage>
        <taxon>Eukaryota</taxon>
        <taxon>Metazoa</taxon>
        <taxon>Spiralia</taxon>
        <taxon>Lophotrochozoa</taxon>
        <taxon>Mollusca</taxon>
        <taxon>Bivalvia</taxon>
        <taxon>Autobranchia</taxon>
        <taxon>Heteroconchia</taxon>
        <taxon>Palaeoheterodonta</taxon>
        <taxon>Unionida</taxon>
        <taxon>Unionoidea</taxon>
        <taxon>Unionidae</taxon>
        <taxon>Ambleminae</taxon>
        <taxon>Lampsilini</taxon>
        <taxon>Potamilus</taxon>
    </lineage>
</organism>
<dbReference type="InterPro" id="IPR001315">
    <property type="entry name" value="CARD"/>
</dbReference>
<dbReference type="GO" id="GO:0070513">
    <property type="term" value="F:death domain binding"/>
    <property type="evidence" value="ECO:0007669"/>
    <property type="project" value="InterPro"/>
</dbReference>
<name>A0AAE0TD46_9BIVA</name>
<accession>A0AAE0TD46</accession>